<comment type="catalytic activity">
    <reaction evidence="3">
        <text>O-phospho-L-threonyl-[protein] + H2O = L-threonyl-[protein] + phosphate</text>
        <dbReference type="Rhea" id="RHEA:47004"/>
        <dbReference type="Rhea" id="RHEA-COMP:11060"/>
        <dbReference type="Rhea" id="RHEA-COMP:11605"/>
        <dbReference type="ChEBI" id="CHEBI:15377"/>
        <dbReference type="ChEBI" id="CHEBI:30013"/>
        <dbReference type="ChEBI" id="CHEBI:43474"/>
        <dbReference type="ChEBI" id="CHEBI:61977"/>
        <dbReference type="EC" id="3.1.3.16"/>
    </reaction>
</comment>
<dbReference type="SUPFAM" id="SSF56300">
    <property type="entry name" value="Metallo-dependent phosphatases"/>
    <property type="match status" value="1"/>
</dbReference>
<dbReference type="Proteomes" id="UP000030697">
    <property type="component" value="Unassembled WGS sequence"/>
</dbReference>
<dbReference type="Gene3D" id="3.60.21.10">
    <property type="match status" value="1"/>
</dbReference>
<protein>
    <recommendedName>
        <fullName evidence="3">Serine/threonine-protein phosphatase</fullName>
        <ecNumber evidence="3">3.1.3.16</ecNumber>
    </recommendedName>
</protein>
<dbReference type="GO" id="GO:0005634">
    <property type="term" value="C:nucleus"/>
    <property type="evidence" value="ECO:0007669"/>
    <property type="project" value="TreeGrafter"/>
</dbReference>
<dbReference type="EMBL" id="KE124582">
    <property type="protein sequence ID" value="EWC76377.1"/>
    <property type="molecule type" value="Genomic_DNA"/>
</dbReference>
<dbReference type="InterPro" id="IPR006186">
    <property type="entry name" value="Ser/Thr-sp_prot-phosphatase"/>
</dbReference>
<dbReference type="OrthoDB" id="442428at2759"/>
<keyword evidence="3" id="KW-0378">Hydrolase</keyword>
<feature type="compositionally biased region" description="Basic and acidic residues" evidence="4">
    <location>
        <begin position="1005"/>
        <end position="1014"/>
    </location>
</feature>
<accession>W7JBW8</accession>
<dbReference type="InterPro" id="IPR004843">
    <property type="entry name" value="Calcineurin-like_PHP"/>
</dbReference>
<name>W7JBW8_PLAFA</name>
<dbReference type="GO" id="GO:0005509">
    <property type="term" value="F:calcium ion binding"/>
    <property type="evidence" value="ECO:0007669"/>
    <property type="project" value="InterPro"/>
</dbReference>
<dbReference type="PANTHER" id="PTHR11668:SF509">
    <property type="entry name" value="SERINE_THREONINE-PROTEIN PHOSPHATASE"/>
    <property type="match status" value="1"/>
</dbReference>
<dbReference type="PRINTS" id="PR00114">
    <property type="entry name" value="STPHPHTASE"/>
</dbReference>
<dbReference type="SMART" id="SM00156">
    <property type="entry name" value="PP2Ac"/>
    <property type="match status" value="1"/>
</dbReference>
<feature type="compositionally biased region" description="Polar residues" evidence="4">
    <location>
        <begin position="1731"/>
        <end position="1742"/>
    </location>
</feature>
<feature type="region of interest" description="Disordered" evidence="4">
    <location>
        <begin position="362"/>
        <end position="477"/>
    </location>
</feature>
<proteinExistence type="inferred from homology"/>
<feature type="region of interest" description="Disordered" evidence="4">
    <location>
        <begin position="2117"/>
        <end position="2173"/>
    </location>
</feature>
<reference evidence="6 7" key="1">
    <citation type="submission" date="2013-02" db="EMBL/GenBank/DDBJ databases">
        <title>The Genome Sequence of Plasmodium falciparum UGT5.1.</title>
        <authorList>
            <consortium name="The Broad Institute Genome Sequencing Platform"/>
            <consortium name="The Broad Institute Genome Sequencing Center for Infectious Disease"/>
            <person name="Neafsey D."/>
            <person name="Cheeseman I."/>
            <person name="Volkman S."/>
            <person name="Adams J."/>
            <person name="Walker B."/>
            <person name="Young S.K."/>
            <person name="Zeng Q."/>
            <person name="Gargeya S."/>
            <person name="Fitzgerald M."/>
            <person name="Haas B."/>
            <person name="Abouelleil A."/>
            <person name="Alvarado L."/>
            <person name="Arachchi H.M."/>
            <person name="Berlin A.M."/>
            <person name="Chapman S.B."/>
            <person name="Dewar J."/>
            <person name="Goldberg J."/>
            <person name="Griggs A."/>
            <person name="Gujja S."/>
            <person name="Hansen M."/>
            <person name="Howarth C."/>
            <person name="Imamovic A."/>
            <person name="Larimer J."/>
            <person name="McCowan C."/>
            <person name="Murphy C."/>
            <person name="Neiman D."/>
            <person name="Pearson M."/>
            <person name="Priest M."/>
            <person name="Roberts A."/>
            <person name="Saif S."/>
            <person name="Shea T."/>
            <person name="Sisk P."/>
            <person name="Sykes S."/>
            <person name="Wortman J."/>
            <person name="Nusbaum C."/>
            <person name="Birren B."/>
        </authorList>
    </citation>
    <scope>NUCLEOTIDE SEQUENCE [LARGE SCALE GENOMIC DNA]</scope>
    <source>
        <strain evidence="6 7">UGT5.1</strain>
    </source>
</reference>
<dbReference type="PANTHER" id="PTHR11668">
    <property type="entry name" value="SERINE/THREONINE PROTEIN PHOSPHATASE"/>
    <property type="match status" value="1"/>
</dbReference>
<dbReference type="InterPro" id="IPR018247">
    <property type="entry name" value="EF_Hand_1_Ca_BS"/>
</dbReference>
<feature type="region of interest" description="Disordered" evidence="4">
    <location>
        <begin position="969"/>
        <end position="1038"/>
    </location>
</feature>
<feature type="compositionally biased region" description="Basic and acidic residues" evidence="4">
    <location>
        <begin position="362"/>
        <end position="472"/>
    </location>
</feature>
<gene>
    <name evidence="6" type="ORF">C923_02958</name>
</gene>
<dbReference type="InterPro" id="IPR050341">
    <property type="entry name" value="PP1_catalytic_subunit"/>
</dbReference>
<feature type="region of interest" description="Disordered" evidence="4">
    <location>
        <begin position="1701"/>
        <end position="1742"/>
    </location>
</feature>
<dbReference type="PROSITE" id="PS00018">
    <property type="entry name" value="EF_HAND_1"/>
    <property type="match status" value="1"/>
</dbReference>
<keyword evidence="2" id="KW-0106">Calcium</keyword>
<evidence type="ECO:0000313" key="6">
    <source>
        <dbReference type="EMBL" id="EWC76377.1"/>
    </source>
</evidence>
<sequence>MEKYSKVIKKNEGLLNSSSVEGLHYNKFSSDDSVYIKTNNLDKMYYAYNNNNNDRNIVRKDFMPIEKYEDIKEDTNSNNYHNNSYYGRHHHNHILKNYKYDHYNKNCFKKYDDFNKYYFLIPNNKINAHIDEHPNYRLSNKLKGTNINDHLNDPHIFKTSEYNYKNVIDKDTSYHMYPVHNNNIPFIHNRKSTHTIKNKNCDFNNISQNLYVSSNPYISLDSYDNIIYSPKIGNYPINLNENIFIGSRDMNSSSRQIYKYINNNNVDSHMNKMNEHIHASGTKNYTLQEYPHYIYESNVNIEKVCDINDNNICGGAKKKIISYDLEEKNHKMDDSKDNIKRNINNVNYVKINHIDKEDKNKKVNYDDDKKVSDDDDKKVSDDDDNKKVSDDDDKKVSDDDDKKVSDDDDNKKVSDDDDKKVSDDDDKKVSDDDDNKKVSDDDDKKVSDDDNKKVSDDDNKKVYYDDDKKINDDDNNNISKDIRYDEKNNFMEWMSHNKLMKNIISSYNEDVNIENHGLFNLLFDIYGFNKDIFKEYLVHNKEETIKDVIKNIVNELSNEKNNKISEKLIFLKYLFNEYGHTEYPNLISLKNFKLIFKNYKNIFSSDKIVLFIFNCLDRGKRYHITQTDFIIGMLACSPQINNDISDDTGKLRHQLIFRAYDLDRDGYLNDNEFLVFLYHIYELSKNLQYSKLKNDKRKLKEFVIQEKNKIMKDKKKISYDIFYHLVLTKQIQGTTNLLRSNYDVSSVVKKYFLYTYAKNFITDTFINMDTSFFITTKKNIKNEHLKTQNLPNHENEVHIIHNDEVICNQEDDQKGNYVTNQDDNLAQEKKETHSEDHFHDSISNNNSYADVNACMGEMYAACDESEKNVEEHPYECVREVVHSENEQAEKCVEVKEEIKGDMNFIQSGDAASGDVEAADVEGEGVEAADVEGVEAADVEGEGVEAADVEGADVEGADVEGVHVECADEQNNDHIPTKDKINNEDVFFDNNNDKEHIRSNSSNEESFTKQLKDEINSSNEKDDEEKEDSLKKTENLNEEHIEKDGNNLSYLLNNNNNIVSCSGVDIKNNISERNIIYNMNDNLYDNVAKDRYNYFEHDKKQPINNEEDINKNNNNNDNMNCNTHISYSNINKFVTNNKEYFMNNKNNENDKKMFPSYKEQKNSTNINKSLPHFGKKEDIQDNVINKELHIEHIIEDKIERIKKLVKIYREKYITDHRLNTLNQDIAFKIFTMFYKVCYGKKKHTYTSFFEKFQICTYNDILLLCDEVAKLFKMENSLENVTLPCKVFGDVHGNLFDLLDFFNLYNWPMHNNKNLLLTESDLRKFEYIHNDKDIHIDKNKDMQYNDNDIKYVFLGNLINRGNYSLEVICLLFSLKILFPKHIYLLRGNHEDRLFNYIYGFYKDIEIKMKTNMEYMGIINYQEQVISAHSYELFNRINDVFEFFPLCVLLDKNILCIHGGIGDSVMTISDYQHIRKPILIPQNVDRYSNNKSEHVKKIIIDTLWSDPINYNDELDLQLLKNSSTYDIIPSRRGNITFKFGKHRLNDFLKNNQLKLIIRGHECVQEGYKYSYKRKLLTLFSAKNYCNKYNNNASNAFIVRKNKNIIIFNQILKYQHNCNTLINNENKQVTINQLQKYNFSNDKSNDKKTSPFFNNTHLTKKTFAVSHGYLSKCDEELNDQLNTHPSMKNCSGNNKNFNKDADKNYMNGSGENKSFNKDVDKNYMNGSGDNKEDLNNSSSVPTTNINELNKNGAISICENEVLMNNKYGVVSNMSEQSRNSTENVASNNDMDINTVNQISKSIIKKKWRDTRTNQNLNSNKMNRNNNSQLINDMGSVNIYKEVEYEEDDKIEKEIQREEQNDIQNNVQINLQNDVLKQVENINVEISNDNMHNKNDVHYISMNEINSDKIKSSHINDNVYDKNESSTFSFEHKETYDEKGDNEKEQRNLERADSEKKNIVNDDYDFYSYDEIYINSLINSKIWEKNDDDYKIIERKDTNDELYKIEDKLQKQVNIHNVINEFFNNEEIYQEKTDSNYNMSNENESISGDNENSKKNYYSKLSKINEMYTNKHNDGDKIDEQMSDINSVDLINEFTSKSLDFMMPPNLGLGNRTQLKKDISMKENNKDQRNNVTTLKSLRGDNNIKDSSNKMQMQCLPPDPKPQTKITFQKSLEKINDS</sequence>
<feature type="region of interest" description="Disordered" evidence="4">
    <location>
        <begin position="1926"/>
        <end position="1949"/>
    </location>
</feature>
<dbReference type="InterPro" id="IPR029052">
    <property type="entry name" value="Metallo-depent_PP-like"/>
</dbReference>
<evidence type="ECO:0000256" key="1">
    <source>
        <dbReference type="ARBA" id="ARBA00008294"/>
    </source>
</evidence>
<dbReference type="GO" id="GO:0005737">
    <property type="term" value="C:cytoplasm"/>
    <property type="evidence" value="ECO:0007669"/>
    <property type="project" value="TreeGrafter"/>
</dbReference>
<feature type="domain" description="EF-hand" evidence="5">
    <location>
        <begin position="648"/>
        <end position="683"/>
    </location>
</feature>
<dbReference type="PROSITE" id="PS00125">
    <property type="entry name" value="SER_THR_PHOSPHATASE"/>
    <property type="match status" value="1"/>
</dbReference>
<evidence type="ECO:0000256" key="2">
    <source>
        <dbReference type="ARBA" id="ARBA00022837"/>
    </source>
</evidence>
<dbReference type="InterPro" id="IPR011992">
    <property type="entry name" value="EF-hand-dom_pair"/>
</dbReference>
<comment type="similarity">
    <text evidence="1 3">Belongs to the PPP phosphatase family.</text>
</comment>
<dbReference type="EC" id="3.1.3.16" evidence="3"/>
<feature type="compositionally biased region" description="Basic and acidic residues" evidence="4">
    <location>
        <begin position="2133"/>
        <end position="2143"/>
    </location>
</feature>
<evidence type="ECO:0000256" key="4">
    <source>
        <dbReference type="SAM" id="MobiDB-lite"/>
    </source>
</evidence>
<dbReference type="Pfam" id="PF00149">
    <property type="entry name" value="Metallophos"/>
    <property type="match status" value="1"/>
</dbReference>
<organism evidence="6 7">
    <name type="scientific">Plasmodium falciparum UGT5.1</name>
    <dbReference type="NCBI Taxonomy" id="1237627"/>
    <lineage>
        <taxon>Eukaryota</taxon>
        <taxon>Sar</taxon>
        <taxon>Alveolata</taxon>
        <taxon>Apicomplexa</taxon>
        <taxon>Aconoidasida</taxon>
        <taxon>Haemosporida</taxon>
        <taxon>Plasmodiidae</taxon>
        <taxon>Plasmodium</taxon>
        <taxon>Plasmodium (Laverania)</taxon>
    </lineage>
</organism>
<dbReference type="PROSITE" id="PS50222">
    <property type="entry name" value="EF_HAND_2"/>
    <property type="match status" value="1"/>
</dbReference>
<dbReference type="SUPFAM" id="SSF47473">
    <property type="entry name" value="EF-hand"/>
    <property type="match status" value="1"/>
</dbReference>
<evidence type="ECO:0000313" key="7">
    <source>
        <dbReference type="Proteomes" id="UP000030697"/>
    </source>
</evidence>
<feature type="compositionally biased region" description="Basic and acidic residues" evidence="4">
    <location>
        <begin position="1027"/>
        <end position="1038"/>
    </location>
</feature>
<dbReference type="InterPro" id="IPR002048">
    <property type="entry name" value="EF_hand_dom"/>
</dbReference>
<evidence type="ECO:0000259" key="5">
    <source>
        <dbReference type="PROSITE" id="PS50222"/>
    </source>
</evidence>
<feature type="compositionally biased region" description="Basic and acidic residues" evidence="4">
    <location>
        <begin position="969"/>
        <end position="982"/>
    </location>
</feature>
<dbReference type="GO" id="GO:0004722">
    <property type="term" value="F:protein serine/threonine phosphatase activity"/>
    <property type="evidence" value="ECO:0007669"/>
    <property type="project" value="UniProtKB-EC"/>
</dbReference>
<evidence type="ECO:0000256" key="3">
    <source>
        <dbReference type="RuleBase" id="RU004273"/>
    </source>
</evidence>